<dbReference type="GO" id="GO:0016051">
    <property type="term" value="P:carbohydrate biosynthetic process"/>
    <property type="evidence" value="ECO:0007669"/>
    <property type="project" value="InterPro"/>
</dbReference>
<dbReference type="SUPFAM" id="SSF51569">
    <property type="entry name" value="Aldolase"/>
    <property type="match status" value="1"/>
</dbReference>
<dbReference type="SMART" id="SM00858">
    <property type="entry name" value="SAF"/>
    <property type="match status" value="1"/>
</dbReference>
<evidence type="ECO:0000313" key="2">
    <source>
        <dbReference type="EMBL" id="MBE6505892.1"/>
    </source>
</evidence>
<feature type="domain" description="AFP-like" evidence="1">
    <location>
        <begin position="283"/>
        <end position="339"/>
    </location>
</feature>
<dbReference type="InterPro" id="IPR051690">
    <property type="entry name" value="PseI-like"/>
</dbReference>
<dbReference type="SUPFAM" id="SSF51269">
    <property type="entry name" value="AFP III-like domain"/>
    <property type="match status" value="1"/>
</dbReference>
<protein>
    <submittedName>
        <fullName evidence="2">Acetylneuraminic acid synthetase</fullName>
    </submittedName>
</protein>
<proteinExistence type="predicted"/>
<dbReference type="InterPro" id="IPR006190">
    <property type="entry name" value="SAF_AFP_Neu5Ac"/>
</dbReference>
<dbReference type="PANTHER" id="PTHR42966:SF1">
    <property type="entry name" value="SIALIC ACID SYNTHASE"/>
    <property type="match status" value="1"/>
</dbReference>
<dbReference type="AlphaFoldDB" id="A0A8T3VFD3"/>
<dbReference type="InterPro" id="IPR013132">
    <property type="entry name" value="PseI/NeuA/B-like_N"/>
</dbReference>
<evidence type="ECO:0000313" key="3">
    <source>
        <dbReference type="Proteomes" id="UP000762703"/>
    </source>
</evidence>
<accession>A0A8T3VFD3</accession>
<dbReference type="CDD" id="cd11615">
    <property type="entry name" value="SAF_NeuB_like"/>
    <property type="match status" value="1"/>
</dbReference>
<dbReference type="RefSeq" id="WP_303737545.1">
    <property type="nucleotide sequence ID" value="NZ_SUTE01000075.1"/>
</dbReference>
<dbReference type="Pfam" id="PF08666">
    <property type="entry name" value="SAF"/>
    <property type="match status" value="1"/>
</dbReference>
<dbReference type="InterPro" id="IPR036732">
    <property type="entry name" value="AFP_Neu5c_C_sf"/>
</dbReference>
<dbReference type="PANTHER" id="PTHR42966">
    <property type="entry name" value="N-ACETYLNEURAMINATE SYNTHASE"/>
    <property type="match status" value="1"/>
</dbReference>
<dbReference type="EMBL" id="SUTE01000075">
    <property type="protein sequence ID" value="MBE6505892.1"/>
    <property type="molecule type" value="Genomic_DNA"/>
</dbReference>
<sequence length="339" mass="38255">MKIFYKTPFLIADIGVNYYDIAQKEEISDIDAAKLMILEAKKAGVDAVKFESYKTENIISEQSQDQFDLFKKYDKFGEDEFRQLADYCAELKIKFFSTPLDFESVDYLDEFMDIYSISSSDLTNIPFIQYVAKKNKPILLLTGAATLNEIKQAVRAIEEVSTVDIAIMHSVLAYPTEYRDANLAMIKDLAINFPDYEIGYSDHTRPDSNMFVLTTAYNYGADIIEKHFTLDKSLPGNDHEHSMDPEDVMVFKTNVGFLSQISGMKNKQPLICESSAKRESRRSIVSTKDIKKGYIITPDAITFKRPGTGISPALIDDVVGKTASVDIAADSLIDFEMLE</sequence>
<name>A0A8T3VFD3_9EURY</name>
<comment type="caution">
    <text evidence="2">The sequence shown here is derived from an EMBL/GenBank/DDBJ whole genome shotgun (WGS) entry which is preliminary data.</text>
</comment>
<dbReference type="InterPro" id="IPR013974">
    <property type="entry name" value="SAF"/>
</dbReference>
<dbReference type="Gene3D" id="3.20.20.70">
    <property type="entry name" value="Aldolase class I"/>
    <property type="match status" value="1"/>
</dbReference>
<evidence type="ECO:0000259" key="1">
    <source>
        <dbReference type="PROSITE" id="PS50844"/>
    </source>
</evidence>
<dbReference type="Gene3D" id="3.90.1210.10">
    <property type="entry name" value="Antifreeze-like/N-acetylneuraminic acid synthase C-terminal domain"/>
    <property type="match status" value="1"/>
</dbReference>
<dbReference type="InterPro" id="IPR057736">
    <property type="entry name" value="SAF_PseI/NeuA/NeuB"/>
</dbReference>
<organism evidence="2 3">
    <name type="scientific">Methanobrevibacter millerae</name>
    <dbReference type="NCBI Taxonomy" id="230361"/>
    <lineage>
        <taxon>Archaea</taxon>
        <taxon>Methanobacteriati</taxon>
        <taxon>Methanobacteriota</taxon>
        <taxon>Methanomada group</taxon>
        <taxon>Methanobacteria</taxon>
        <taxon>Methanobacteriales</taxon>
        <taxon>Methanobacteriaceae</taxon>
        <taxon>Methanobrevibacter</taxon>
    </lineage>
</organism>
<dbReference type="GO" id="GO:0047444">
    <property type="term" value="F:N-acylneuraminate-9-phosphate synthase activity"/>
    <property type="evidence" value="ECO:0007669"/>
    <property type="project" value="TreeGrafter"/>
</dbReference>
<dbReference type="InterPro" id="IPR013785">
    <property type="entry name" value="Aldolase_TIM"/>
</dbReference>
<reference evidence="2" key="1">
    <citation type="submission" date="2019-04" db="EMBL/GenBank/DDBJ databases">
        <title>Evolution of Biomass-Degrading Anaerobic Consortia Revealed by Metagenomics.</title>
        <authorList>
            <person name="Peng X."/>
        </authorList>
    </citation>
    <scope>NUCLEOTIDE SEQUENCE</scope>
    <source>
        <strain evidence="2">SIG12</strain>
    </source>
</reference>
<dbReference type="Proteomes" id="UP000762703">
    <property type="component" value="Unassembled WGS sequence"/>
</dbReference>
<dbReference type="PROSITE" id="PS50844">
    <property type="entry name" value="AFP_LIKE"/>
    <property type="match status" value="1"/>
</dbReference>
<gene>
    <name evidence="2" type="ORF">E7Z73_09215</name>
</gene>
<dbReference type="Pfam" id="PF03102">
    <property type="entry name" value="NeuB"/>
    <property type="match status" value="1"/>
</dbReference>